<dbReference type="CDD" id="cd00102">
    <property type="entry name" value="IPT"/>
    <property type="match status" value="5"/>
</dbReference>
<evidence type="ECO:0000313" key="5">
    <source>
        <dbReference type="Proteomes" id="UP000011087"/>
    </source>
</evidence>
<feature type="domain" description="IPT/TIG" evidence="2">
    <location>
        <begin position="1626"/>
        <end position="1711"/>
    </location>
</feature>
<evidence type="ECO:0000259" key="2">
    <source>
        <dbReference type="SMART" id="SM00429"/>
    </source>
</evidence>
<feature type="domain" description="IPT/TIG" evidence="2">
    <location>
        <begin position="671"/>
        <end position="767"/>
    </location>
</feature>
<dbReference type="SMART" id="SM00429">
    <property type="entry name" value="IPT"/>
    <property type="match status" value="12"/>
</dbReference>
<feature type="domain" description="IPT/TIG" evidence="2">
    <location>
        <begin position="121"/>
        <end position="215"/>
    </location>
</feature>
<dbReference type="GeneID" id="17298525"/>
<dbReference type="Proteomes" id="UP000011087">
    <property type="component" value="Unassembled WGS sequence"/>
</dbReference>
<evidence type="ECO:0000313" key="3">
    <source>
        <dbReference type="EMBL" id="EKX41897.1"/>
    </source>
</evidence>
<dbReference type="HOGENOM" id="CLU_232245_0_0_1"/>
<feature type="domain" description="IPT/TIG" evidence="2">
    <location>
        <begin position="858"/>
        <end position="945"/>
    </location>
</feature>
<organism evidence="3">
    <name type="scientific">Guillardia theta (strain CCMP2712)</name>
    <name type="common">Cryptophyte</name>
    <dbReference type="NCBI Taxonomy" id="905079"/>
    <lineage>
        <taxon>Eukaryota</taxon>
        <taxon>Cryptophyceae</taxon>
        <taxon>Pyrenomonadales</taxon>
        <taxon>Geminigeraceae</taxon>
        <taxon>Guillardia</taxon>
    </lineage>
</organism>
<proteinExistence type="predicted"/>
<sequence>MPSLKAGTTSVTLQTGTDGGTRTEVGLPLVVEGISILAIRPSAGPIQGGASVTLVGNNLPSRLQSISFGPFSAKLSSVSSTLAVCLSPSATHSGPQPIYLDAEAVHGQIEGMKLAYEYYDLPSMSELVPSEGPPGGGAAVTVTGGGFSTVPALGCVFGDLEALDTIKPASVLTSSLLLCIAPSAPSTSGQTTYVELMDTRLRLTLTRSGLVFAFVRLAAIEKILPSGTSGGGLARAGSTLTILGRDFTTLGLYCKLGSHRMTMSAYVSSSVLLCPLPKTVTGRLSLVLSKEGLDFSNTAWVSIREHCRAESLLPSAGSVAGGTRVVVKTSPTSLKNVALSGVRCTFGDTAVPAVAVNESSSEVTCVAPSRWGSDPNRVRFILATRETGVEGCDGALLFEYQEVVRIQDVIPSRGSVRGGSFVDVVGSGFISSKTSCKFGDTMVHAWDEATASSSTSVRCRVPPAIGVGEVSVRVSVNGGTDYTDTSLTYLYELSATVQALRPSRALSGVAGQMTTVIGYHFHVDAEIRCRFGPLDVVNGKYLSSSLALCIIPMRAQGTVSLVIETPRGVEARGTALLELQSCPVNLMLRPSSGPVRGGTMIMLNQAYDPHWPMLNATCVIDGVSSKAETVGGSRFCISPPASAVGLSSLRMLGGDSVDFVTLSSAFLFYSDPAVSDILPSRGTIRGGTLVTLLGTGFLQVGLACRFGSEPAGTGPDARWLSSTMAIIAETRGSYTACVTPAHAGFGTINLTILRQSLVLARASYTYVHEPRVLRMVPSTGSVGSITQVSIFGMYLSLPGLRCRFGEAYTPVNQTLQLTSTLMQCYTPAVRDPGSVKVLLGLEGDWHSSEEQRFWYLPLPSVRRLSPSLAFPSPQGLVVTVLGEHFESGEALTCRFGDHQSISTTLISSTKLMCTLHEHKDTSSLLLTVSNDGSTYSLQGLPLHIQQPSILVACSPSIGPSSGGTVVTMEVTPELMPPAVGVGCMFGETIASQAQVFGSVIRCISPKVLVPGLVNISLIDQDTELELVAGAVPYLYFASPYVRSISPCIGSRSGGTLVHIAGTGFLLKGVSCRFGNATVDGDRARAITSTLVECVSPAAGEIGMSMVEVSFNGVDYTTDEISFMYKEDLTIHKIMPTQGRAGQSEAMSLKTSQCLVKGYNLGCLSYHWDAKWIYEIRPSVFPTSGGQFLSSSLLMCDAASHESGRVMVAVSFNRVDFTEGTVAIEYYKTLSLHSLVPSFGPRTRSSLISVFGSGFQAESALSCRFGHQSSLATVIHERLLICRTPSQNPGSVNFAVVNLLGFNLGGTSLEFEYTELCPILQVSPSSAAIVGGTEIKVILGCQYPQSALCRFGNLTAPAYFLTGSSLLCVTPQATPSTVNLDVVSEDTSSVSIATLFRFEHGARVYNVVPTSMMHSSPQSQVTVLGEHFAFSSTLGCRLGGRTLLQAYWVSSSFLTCPLVSFEPGNVTIEVTNNGHDYSQEYSYVCISPDEKLGITLYPTYGPTMGGTEITLVGVNAQTAPQQESFPNAGFSYIDSPSLSLVFPSVVPQQERYLIKVMGSGLANELSYFCRFESDIQAPTRTPATIASSDVATCFTPSLVAGAYSMRLTCSEGVLISKTFLNVLSTPLPVVTKLLPSLHFSNSISMVTVLGKHFLKTDGLTCKVQKSVIRAVWIDNETLICQLPQLNFVGNATLEVSNNGVDFPMNSNILSVVSRTVLVAVEPSTVWGLQGATLTLTGNHIITESDVLCKFNVRKVSVALPISSTQVICKMPASLPGLVSVMLFSPATKANSNSVSVQITSGISIEDLPPAEPSSGPPAGGTQVYIKGEFLIDGTFACSFGNTRVTAALASSSLLKCVSPAGKSGCVQVSILEHVSGSVMPLAKTFCYENVAYIESIVPDRAHWRERVVLEVLGGVLLDTVNLCGRIGDTVMPCRWISSRKAKCLVTFPAPGSYSFEISNNCQDFSGRGAEFVAEDLTRIVGIKPTAGFSTGGSTILVSLKPKPTDLVQDWSKMRLMCQFNEQLSAAELVQGGTAAEHVRCLQPTCVPTESSDFRLLYQGSAFSDTISFACRDPSVAHSITPSFGPVGGGTRILVSGVGFTNASSCYFGVFKTSGYMVSSKLFVCIAPTALGRTQSLITTMGVTEVDDLFNSAKSSVLFQYEKPIVVSRIVPNVLMSSSTKQINVYGSGFRPGAIANCKFGVQVVQSIAVISSTRLLCSTPYLVNHQNISVEISNNGIDFSNSGLRISFTESKAVILNVYPSTIANGVSEVITITGSRSFSDDNIECRFGNESSLARQIEPTKILCYTPRFGQAGTISVEVVTVHRGLYDAVGMIAIVVKSAFHISAVIPTSGPTSGGTLVSIIGTNMPSGGFECKLRARGHLIEQMGITISSTVVLCNTPPVEKPSTYQLDFGEARQREQRKVVPWSL</sequence>
<dbReference type="EMBL" id="JH993020">
    <property type="protein sequence ID" value="EKX41897.1"/>
    <property type="molecule type" value="Genomic_DNA"/>
</dbReference>
<feature type="domain" description="IPT/TIG" evidence="2">
    <location>
        <begin position="35"/>
        <end position="117"/>
    </location>
</feature>
<dbReference type="InterPro" id="IPR014756">
    <property type="entry name" value="Ig_E-set"/>
</dbReference>
<protein>
    <recommendedName>
        <fullName evidence="2">IPT/TIG domain-containing protein</fullName>
    </recommendedName>
</protein>
<reference evidence="5" key="2">
    <citation type="submission" date="2012-11" db="EMBL/GenBank/DDBJ databases">
        <authorList>
            <person name="Kuo A."/>
            <person name="Curtis B.A."/>
            <person name="Tanifuji G."/>
            <person name="Burki F."/>
            <person name="Gruber A."/>
            <person name="Irimia M."/>
            <person name="Maruyama S."/>
            <person name="Arias M.C."/>
            <person name="Ball S.G."/>
            <person name="Gile G.H."/>
            <person name="Hirakawa Y."/>
            <person name="Hopkins J.F."/>
            <person name="Rensing S.A."/>
            <person name="Schmutz J."/>
            <person name="Symeonidi A."/>
            <person name="Elias M."/>
            <person name="Eveleigh R.J."/>
            <person name="Herman E.K."/>
            <person name="Klute M.J."/>
            <person name="Nakayama T."/>
            <person name="Obornik M."/>
            <person name="Reyes-Prieto A."/>
            <person name="Armbrust E.V."/>
            <person name="Aves S.J."/>
            <person name="Beiko R.G."/>
            <person name="Coutinho P."/>
            <person name="Dacks J.B."/>
            <person name="Durnford D.G."/>
            <person name="Fast N.M."/>
            <person name="Green B.R."/>
            <person name="Grisdale C."/>
            <person name="Hempe F."/>
            <person name="Henrissat B."/>
            <person name="Hoppner M.P."/>
            <person name="Ishida K.-I."/>
            <person name="Kim E."/>
            <person name="Koreny L."/>
            <person name="Kroth P.G."/>
            <person name="Liu Y."/>
            <person name="Malik S.-B."/>
            <person name="Maier U.G."/>
            <person name="McRose D."/>
            <person name="Mock T."/>
            <person name="Neilson J.A."/>
            <person name="Onodera N.T."/>
            <person name="Poole A.M."/>
            <person name="Pritham E.J."/>
            <person name="Richards T.A."/>
            <person name="Rocap G."/>
            <person name="Roy S.W."/>
            <person name="Sarai C."/>
            <person name="Schaack S."/>
            <person name="Shirato S."/>
            <person name="Slamovits C.H."/>
            <person name="Spencer D.F."/>
            <person name="Suzuki S."/>
            <person name="Worden A.Z."/>
            <person name="Zauner S."/>
            <person name="Barry K."/>
            <person name="Bell C."/>
            <person name="Bharti A.K."/>
            <person name="Crow J.A."/>
            <person name="Grimwood J."/>
            <person name="Kramer R."/>
            <person name="Lindquist E."/>
            <person name="Lucas S."/>
            <person name="Salamov A."/>
            <person name="McFadden G.I."/>
            <person name="Lane C.E."/>
            <person name="Keeling P.J."/>
            <person name="Gray M.W."/>
            <person name="Grigoriev I.V."/>
            <person name="Archibald J.M."/>
        </authorList>
    </citation>
    <scope>NUCLEOTIDE SEQUENCE</scope>
    <source>
        <strain evidence="5">CCMP2712</strain>
    </source>
</reference>
<keyword evidence="5" id="KW-1185">Reference proteome</keyword>
<keyword evidence="1" id="KW-0732">Signal</keyword>
<feature type="domain" description="IPT/TIG" evidence="2">
    <location>
        <begin position="1228"/>
        <end position="1313"/>
    </location>
</feature>
<gene>
    <name evidence="3" type="ORF">GUITHDRAFT_141645</name>
</gene>
<dbReference type="OrthoDB" id="125363at2759"/>
<name>L1J0S3_GUITC</name>
<dbReference type="PaxDb" id="55529-EKX41897"/>
<dbReference type="PANTHER" id="PTHR46769:SF2">
    <property type="entry name" value="FIBROCYSTIN-L ISOFORM 2 PRECURSOR-RELATED"/>
    <property type="match status" value="1"/>
</dbReference>
<dbReference type="OMA" id="ICHIERY"/>
<dbReference type="InterPro" id="IPR013783">
    <property type="entry name" value="Ig-like_fold"/>
</dbReference>
<reference evidence="3 5" key="1">
    <citation type="journal article" date="2012" name="Nature">
        <title>Algal genomes reveal evolutionary mosaicism and the fate of nucleomorphs.</title>
        <authorList>
            <consortium name="DOE Joint Genome Institute"/>
            <person name="Curtis B.A."/>
            <person name="Tanifuji G."/>
            <person name="Burki F."/>
            <person name="Gruber A."/>
            <person name="Irimia M."/>
            <person name="Maruyama S."/>
            <person name="Arias M.C."/>
            <person name="Ball S.G."/>
            <person name="Gile G.H."/>
            <person name="Hirakawa Y."/>
            <person name="Hopkins J.F."/>
            <person name="Kuo A."/>
            <person name="Rensing S.A."/>
            <person name="Schmutz J."/>
            <person name="Symeonidi A."/>
            <person name="Elias M."/>
            <person name="Eveleigh R.J."/>
            <person name="Herman E.K."/>
            <person name="Klute M.J."/>
            <person name="Nakayama T."/>
            <person name="Obornik M."/>
            <person name="Reyes-Prieto A."/>
            <person name="Armbrust E.V."/>
            <person name="Aves S.J."/>
            <person name="Beiko R.G."/>
            <person name="Coutinho P."/>
            <person name="Dacks J.B."/>
            <person name="Durnford D.G."/>
            <person name="Fast N.M."/>
            <person name="Green B.R."/>
            <person name="Grisdale C.J."/>
            <person name="Hempel F."/>
            <person name="Henrissat B."/>
            <person name="Hoppner M.P."/>
            <person name="Ishida K."/>
            <person name="Kim E."/>
            <person name="Koreny L."/>
            <person name="Kroth P.G."/>
            <person name="Liu Y."/>
            <person name="Malik S.B."/>
            <person name="Maier U.G."/>
            <person name="McRose D."/>
            <person name="Mock T."/>
            <person name="Neilson J.A."/>
            <person name="Onodera N.T."/>
            <person name="Poole A.M."/>
            <person name="Pritham E.J."/>
            <person name="Richards T.A."/>
            <person name="Rocap G."/>
            <person name="Roy S.W."/>
            <person name="Sarai C."/>
            <person name="Schaack S."/>
            <person name="Shirato S."/>
            <person name="Slamovits C.H."/>
            <person name="Spencer D.F."/>
            <person name="Suzuki S."/>
            <person name="Worden A.Z."/>
            <person name="Zauner S."/>
            <person name="Barry K."/>
            <person name="Bell C."/>
            <person name="Bharti A.K."/>
            <person name="Crow J.A."/>
            <person name="Grimwood J."/>
            <person name="Kramer R."/>
            <person name="Lindquist E."/>
            <person name="Lucas S."/>
            <person name="Salamov A."/>
            <person name="McFadden G.I."/>
            <person name="Lane C.E."/>
            <person name="Keeling P.J."/>
            <person name="Gray M.W."/>
            <person name="Grigoriev I.V."/>
            <person name="Archibald J.M."/>
        </authorList>
    </citation>
    <scope>NUCLEOTIDE SEQUENCE</scope>
    <source>
        <strain evidence="3 5">CCMP2712</strain>
    </source>
</reference>
<dbReference type="Gene3D" id="2.60.40.10">
    <property type="entry name" value="Immunoglobulins"/>
    <property type="match status" value="21"/>
</dbReference>
<feature type="domain" description="IPT/TIG" evidence="2">
    <location>
        <begin position="2340"/>
        <end position="2422"/>
    </location>
</feature>
<feature type="domain" description="IPT/TIG" evidence="2">
    <location>
        <begin position="1038"/>
        <end position="1125"/>
    </location>
</feature>
<dbReference type="InterPro" id="IPR002909">
    <property type="entry name" value="IPT_dom"/>
</dbReference>
<feature type="domain" description="IPT/TIG" evidence="2">
    <location>
        <begin position="769"/>
        <end position="856"/>
    </location>
</feature>
<dbReference type="PANTHER" id="PTHR46769">
    <property type="entry name" value="POLYCYSTIC KIDNEY AND HEPATIC DISEASE 1 (AUTOSOMAL RECESSIVE)-LIKE 1"/>
    <property type="match status" value="1"/>
</dbReference>
<dbReference type="CDD" id="cd00603">
    <property type="entry name" value="IPT_PCSR"/>
    <property type="match status" value="3"/>
</dbReference>
<evidence type="ECO:0000256" key="1">
    <source>
        <dbReference type="ARBA" id="ARBA00022729"/>
    </source>
</evidence>
<accession>L1J0S3</accession>
<dbReference type="SUPFAM" id="SSF81296">
    <property type="entry name" value="E set domains"/>
    <property type="match status" value="19"/>
</dbReference>
<reference evidence="4" key="3">
    <citation type="submission" date="2015-06" db="UniProtKB">
        <authorList>
            <consortium name="EnsemblProtists"/>
        </authorList>
    </citation>
    <scope>IDENTIFICATION</scope>
</reference>
<dbReference type="eggNOG" id="KOG3610">
    <property type="taxonomic scope" value="Eukaryota"/>
</dbReference>
<feature type="domain" description="IPT/TIG" evidence="2">
    <location>
        <begin position="2071"/>
        <end position="2160"/>
    </location>
</feature>
<dbReference type="RefSeq" id="XP_005828877.1">
    <property type="nucleotide sequence ID" value="XM_005828820.1"/>
</dbReference>
<dbReference type="EnsemblProtists" id="EKX41897">
    <property type="protein sequence ID" value="EKX41897"/>
    <property type="gene ID" value="GUITHDRAFT_141645"/>
</dbReference>
<evidence type="ECO:0000313" key="4">
    <source>
        <dbReference type="EnsemblProtists" id="EKX41897"/>
    </source>
</evidence>
<dbReference type="KEGG" id="gtt:GUITHDRAFT_141645"/>
<feature type="domain" description="IPT/TIG" evidence="2">
    <location>
        <begin position="1713"/>
        <end position="1798"/>
    </location>
</feature>
<feature type="domain" description="IPT/TIG" evidence="2">
    <location>
        <begin position="403"/>
        <end position="490"/>
    </location>
</feature>
<dbReference type="Pfam" id="PF01833">
    <property type="entry name" value="TIG"/>
    <property type="match status" value="17"/>
</dbReference>
<dbReference type="InterPro" id="IPR052387">
    <property type="entry name" value="Fibrocystin"/>
</dbReference>